<dbReference type="NCBIfam" id="NF010613">
    <property type="entry name" value="PRK14013.1-3"/>
    <property type="match status" value="1"/>
</dbReference>
<organism evidence="3 4">
    <name type="scientific">Polymorphospora rubra</name>
    <dbReference type="NCBI Taxonomy" id="338584"/>
    <lineage>
        <taxon>Bacteria</taxon>
        <taxon>Bacillati</taxon>
        <taxon>Actinomycetota</taxon>
        <taxon>Actinomycetes</taxon>
        <taxon>Micromonosporales</taxon>
        <taxon>Micromonosporaceae</taxon>
        <taxon>Polymorphospora</taxon>
    </lineage>
</organism>
<dbReference type="InterPro" id="IPR007427">
    <property type="entry name" value="DUF475"/>
</dbReference>
<keyword evidence="2" id="KW-0812">Transmembrane</keyword>
<keyword evidence="4" id="KW-1185">Reference proteome</keyword>
<sequence>MFLRTFFWSLAITVATLIAAAWFGGPTALVLVAVLIVLEVSLSFDNAVINASVLQRMSRFWQKIFLTVGIAIAVFGMRLVFPVLLVTFTAGLGPIEAFQLAIDSPDDYQHALEEAHPAIAAFGGIFLLMIFLDFMFEEREIKWIKPIEAVLAKLGRLDHLSVVVGLGVLLAAGELLAGDNAATVLTSGLYGIVTYLLVKGLGELFESAGENLVENVTHGSEDDEASKDAKNPTTAPGVPATNAVAEAVAADAKTKTETKGGQPVTVAVGKAAFFLFLYLEVLDASFSFDGVVGAFAITSNIFIIVAGLGVGAFFVRSITVYLVNKGTLAEYVYLEHGAHWAIGALATILILTINIHINEIFTGLIGLAFILASFASSVIRNRRAGAGSDQSGSELAKV</sequence>
<dbReference type="PANTHER" id="PTHR30238">
    <property type="entry name" value="MEMBRANE BOUND PREDICTED REDOX MODULATOR"/>
    <property type="match status" value="1"/>
</dbReference>
<reference evidence="3" key="1">
    <citation type="submission" date="2020-08" db="EMBL/GenBank/DDBJ databases">
        <title>Whole genome shotgun sequence of Polymorphospora rubra NBRC 101157.</title>
        <authorList>
            <person name="Komaki H."/>
            <person name="Tamura T."/>
        </authorList>
    </citation>
    <scope>NUCLEOTIDE SEQUENCE</scope>
    <source>
        <strain evidence="3">NBRC 101157</strain>
    </source>
</reference>
<keyword evidence="2" id="KW-0472">Membrane</keyword>
<keyword evidence="2" id="KW-1133">Transmembrane helix</keyword>
<proteinExistence type="predicted"/>
<feature type="region of interest" description="Disordered" evidence="1">
    <location>
        <begin position="217"/>
        <end position="238"/>
    </location>
</feature>
<protein>
    <recommendedName>
        <fullName evidence="5">DUF475 domain-containing protein</fullName>
    </recommendedName>
</protein>
<evidence type="ECO:0000313" key="4">
    <source>
        <dbReference type="Proteomes" id="UP000680866"/>
    </source>
</evidence>
<dbReference type="KEGG" id="pry:Prubr_02550"/>
<evidence type="ECO:0000256" key="2">
    <source>
        <dbReference type="SAM" id="Phobius"/>
    </source>
</evidence>
<feature type="transmembrane region" description="Helical" evidence="2">
    <location>
        <begin position="336"/>
        <end position="354"/>
    </location>
</feature>
<dbReference type="PANTHER" id="PTHR30238:SF4">
    <property type="entry name" value="SLL1022 PROTEIN"/>
    <property type="match status" value="1"/>
</dbReference>
<dbReference type="AlphaFoldDB" id="A0A810MRD7"/>
<accession>A0A810MRD7</accession>
<evidence type="ECO:0000313" key="3">
    <source>
        <dbReference type="EMBL" id="BCJ63234.1"/>
    </source>
</evidence>
<dbReference type="Proteomes" id="UP000680866">
    <property type="component" value="Chromosome"/>
</dbReference>
<feature type="transmembrane region" description="Helical" evidence="2">
    <location>
        <begin position="360"/>
        <end position="379"/>
    </location>
</feature>
<evidence type="ECO:0000256" key="1">
    <source>
        <dbReference type="SAM" id="MobiDB-lite"/>
    </source>
</evidence>
<feature type="transmembrane region" description="Helical" evidence="2">
    <location>
        <begin position="115"/>
        <end position="136"/>
    </location>
</feature>
<feature type="transmembrane region" description="Helical" evidence="2">
    <location>
        <begin position="30"/>
        <end position="53"/>
    </location>
</feature>
<dbReference type="EMBL" id="AP023359">
    <property type="protein sequence ID" value="BCJ63234.1"/>
    <property type="molecule type" value="Genomic_DNA"/>
</dbReference>
<evidence type="ECO:0008006" key="5">
    <source>
        <dbReference type="Google" id="ProtNLM"/>
    </source>
</evidence>
<dbReference type="Pfam" id="PF04332">
    <property type="entry name" value="DUF475"/>
    <property type="match status" value="2"/>
</dbReference>
<name>A0A810MRD7_9ACTN</name>
<gene>
    <name evidence="3" type="ORF">Prubr_02550</name>
</gene>
<feature type="transmembrane region" description="Helical" evidence="2">
    <location>
        <begin position="263"/>
        <end position="279"/>
    </location>
</feature>
<feature type="transmembrane region" description="Helical" evidence="2">
    <location>
        <begin position="291"/>
        <end position="315"/>
    </location>
</feature>
<feature type="transmembrane region" description="Helical" evidence="2">
    <location>
        <begin position="65"/>
        <end position="95"/>
    </location>
</feature>
<dbReference type="RefSeq" id="WP_212820793.1">
    <property type="nucleotide sequence ID" value="NZ_AP023359.1"/>
</dbReference>